<reference evidence="1 2" key="1">
    <citation type="submission" date="2018-11" db="EMBL/GenBank/DDBJ databases">
        <authorList>
            <consortium name="Pathogen Informatics"/>
        </authorList>
    </citation>
    <scope>NUCLEOTIDE SEQUENCE [LARGE SCALE GENOMIC DNA]</scope>
    <source>
        <strain>Denwood</strain>
        <strain evidence="2">Zambia</strain>
    </source>
</reference>
<proteinExistence type="predicted"/>
<evidence type="ECO:0000313" key="2">
    <source>
        <dbReference type="Proteomes" id="UP000269396"/>
    </source>
</evidence>
<accession>A0A183PZQ3</accession>
<evidence type="ECO:0000313" key="1">
    <source>
        <dbReference type="EMBL" id="VDP80875.1"/>
    </source>
</evidence>
<dbReference type="EMBL" id="UZAL01043096">
    <property type="protein sequence ID" value="VDP80875.1"/>
    <property type="molecule type" value="Genomic_DNA"/>
</dbReference>
<organism evidence="1 2">
    <name type="scientific">Schistosoma mattheei</name>
    <dbReference type="NCBI Taxonomy" id="31246"/>
    <lineage>
        <taxon>Eukaryota</taxon>
        <taxon>Metazoa</taxon>
        <taxon>Spiralia</taxon>
        <taxon>Lophotrochozoa</taxon>
        <taxon>Platyhelminthes</taxon>
        <taxon>Trematoda</taxon>
        <taxon>Digenea</taxon>
        <taxon>Strigeidida</taxon>
        <taxon>Schistosomatoidea</taxon>
        <taxon>Schistosomatidae</taxon>
        <taxon>Schistosoma</taxon>
    </lineage>
</organism>
<dbReference type="Proteomes" id="UP000269396">
    <property type="component" value="Unassembled WGS sequence"/>
</dbReference>
<name>A0A183PZQ3_9TREM</name>
<keyword evidence="2" id="KW-1185">Reference proteome</keyword>
<protein>
    <submittedName>
        <fullName evidence="1">Uncharacterized protein</fullName>
    </submittedName>
</protein>
<sequence>MRLKLKKYWTTRETTLQMFNAAFLRDTNEFRIVLNNRLQDFQDLLKKEETTIENNWKVVKEASTSVLGGAGP</sequence>
<dbReference type="AlphaFoldDB" id="A0A183PZQ3"/>
<dbReference type="STRING" id="31246.A0A183PZQ3"/>
<gene>
    <name evidence="1" type="ORF">SMTD_LOCUS19839</name>
</gene>